<dbReference type="KEGG" id="csn:Cyast_0468"/>
<organism evidence="3 4">
    <name type="scientific">Cyanobacterium stanieri (strain ATCC 29140 / PCC 7202)</name>
    <dbReference type="NCBI Taxonomy" id="292563"/>
    <lineage>
        <taxon>Bacteria</taxon>
        <taxon>Bacillati</taxon>
        <taxon>Cyanobacteriota</taxon>
        <taxon>Cyanophyceae</taxon>
        <taxon>Oscillatoriophycideae</taxon>
        <taxon>Chroococcales</taxon>
        <taxon>Geminocystaceae</taxon>
        <taxon>Cyanobacterium</taxon>
    </lineage>
</organism>
<dbReference type="eggNOG" id="COG0739">
    <property type="taxonomic scope" value="Bacteria"/>
</dbReference>
<dbReference type="CDD" id="cd12797">
    <property type="entry name" value="M23_peptidase"/>
    <property type="match status" value="1"/>
</dbReference>
<accession>K9YK04</accession>
<dbReference type="EMBL" id="CP003940">
    <property type="protein sequence ID" value="AFZ46448.1"/>
    <property type="molecule type" value="Genomic_DNA"/>
</dbReference>
<dbReference type="InterPro" id="IPR011055">
    <property type="entry name" value="Dup_hybrid_motif"/>
</dbReference>
<dbReference type="Pfam" id="PF01551">
    <property type="entry name" value="Peptidase_M23"/>
    <property type="match status" value="1"/>
</dbReference>
<keyword evidence="4" id="KW-1185">Reference proteome</keyword>
<protein>
    <submittedName>
        <fullName evidence="3">Peptidase M23</fullName>
    </submittedName>
</protein>
<dbReference type="STRING" id="292563.Cyast_0468"/>
<dbReference type="PANTHER" id="PTHR21666">
    <property type="entry name" value="PEPTIDASE-RELATED"/>
    <property type="match status" value="1"/>
</dbReference>
<evidence type="ECO:0000256" key="1">
    <source>
        <dbReference type="SAM" id="Phobius"/>
    </source>
</evidence>
<reference evidence="4" key="1">
    <citation type="journal article" date="2013" name="Proc. Natl. Acad. Sci. U.S.A.">
        <title>Improving the coverage of the cyanobacterial phylum using diversity-driven genome sequencing.</title>
        <authorList>
            <person name="Shih P.M."/>
            <person name="Wu D."/>
            <person name="Latifi A."/>
            <person name="Axen S.D."/>
            <person name="Fewer D.P."/>
            <person name="Talla E."/>
            <person name="Calteau A."/>
            <person name="Cai F."/>
            <person name="Tandeau de Marsac N."/>
            <person name="Rippka R."/>
            <person name="Herdman M."/>
            <person name="Sivonen K."/>
            <person name="Coursin T."/>
            <person name="Laurent T."/>
            <person name="Goodwin L."/>
            <person name="Nolan M."/>
            <person name="Davenport K.W."/>
            <person name="Han C.S."/>
            <person name="Rubin E.M."/>
            <person name="Eisen J.A."/>
            <person name="Woyke T."/>
            <person name="Gugger M."/>
            <person name="Kerfeld C.A."/>
        </authorList>
    </citation>
    <scope>NUCLEOTIDE SEQUENCE [LARGE SCALE GENOMIC DNA]</scope>
    <source>
        <strain evidence="4">ATCC 29140 / PCC 7202</strain>
    </source>
</reference>
<dbReference type="BioCyc" id="CSTA292563:G1353-472-MONOMER"/>
<dbReference type="AlphaFoldDB" id="K9YK04"/>
<name>K9YK04_CYASC</name>
<evidence type="ECO:0000313" key="3">
    <source>
        <dbReference type="EMBL" id="AFZ46448.1"/>
    </source>
</evidence>
<dbReference type="PATRIC" id="fig|292563.3.peg.487"/>
<feature type="transmembrane region" description="Helical" evidence="1">
    <location>
        <begin position="20"/>
        <end position="42"/>
    </location>
</feature>
<dbReference type="HOGENOM" id="CLU_107556_0_0_3"/>
<evidence type="ECO:0000259" key="2">
    <source>
        <dbReference type="Pfam" id="PF01551"/>
    </source>
</evidence>
<dbReference type="GO" id="GO:0004222">
    <property type="term" value="F:metalloendopeptidase activity"/>
    <property type="evidence" value="ECO:0007669"/>
    <property type="project" value="TreeGrafter"/>
</dbReference>
<dbReference type="InterPro" id="IPR016047">
    <property type="entry name" value="M23ase_b-sheet_dom"/>
</dbReference>
<keyword evidence="1" id="KW-0812">Transmembrane</keyword>
<keyword evidence="1" id="KW-0472">Membrane</keyword>
<sequence>MLKRTLPEKGKGFNVLGKKLRLASIFLCLVTFSLIVTLHYMLVPTAPVRSQTVVAASLWSRASFPVENFQRYTSPFGYRVHPITGRRQFHGGLDIAAPMGSYIRSWWSGEVVALSDHTGCGTMITIRSGAWNHTYCHMIGAIENTNRGRALVDRQGGIFIPQGQSIPLGARIGRVGMTGNTTGPHLHWELKYNGQRIDPGDVLRRMYAQRS</sequence>
<keyword evidence="1" id="KW-1133">Transmembrane helix</keyword>
<dbReference type="Proteomes" id="UP000010483">
    <property type="component" value="Chromosome"/>
</dbReference>
<proteinExistence type="predicted"/>
<dbReference type="PANTHER" id="PTHR21666:SF293">
    <property type="entry name" value="SLL1488 PROTEIN"/>
    <property type="match status" value="1"/>
</dbReference>
<dbReference type="Gene3D" id="2.70.70.10">
    <property type="entry name" value="Glucose Permease (Domain IIA)"/>
    <property type="match status" value="1"/>
</dbReference>
<feature type="domain" description="M23ase beta-sheet core" evidence="2">
    <location>
        <begin position="89"/>
        <end position="199"/>
    </location>
</feature>
<gene>
    <name evidence="3" type="ordered locus">Cyast_0468</name>
</gene>
<dbReference type="InterPro" id="IPR050570">
    <property type="entry name" value="Cell_wall_metabolism_enzyme"/>
</dbReference>
<dbReference type="SUPFAM" id="SSF51261">
    <property type="entry name" value="Duplicated hybrid motif"/>
    <property type="match status" value="1"/>
</dbReference>
<evidence type="ECO:0000313" key="4">
    <source>
        <dbReference type="Proteomes" id="UP000010483"/>
    </source>
</evidence>